<dbReference type="Proteomes" id="UP000053599">
    <property type="component" value="Unassembled WGS sequence"/>
</dbReference>
<reference evidence="8 9" key="1">
    <citation type="submission" date="2015-01" db="EMBL/GenBank/DDBJ databases">
        <title>The Genome Sequence of Exophiala sideris CBS121828.</title>
        <authorList>
            <consortium name="The Broad Institute Genomics Platform"/>
            <person name="Cuomo C."/>
            <person name="de Hoog S."/>
            <person name="Gorbushina A."/>
            <person name="Stielow B."/>
            <person name="Teixiera M."/>
            <person name="Abouelleil A."/>
            <person name="Chapman S.B."/>
            <person name="Priest M."/>
            <person name="Young S.K."/>
            <person name="Wortman J."/>
            <person name="Nusbaum C."/>
            <person name="Birren B."/>
        </authorList>
    </citation>
    <scope>NUCLEOTIDE SEQUENCE [LARGE SCALE GENOMIC DNA]</scope>
    <source>
        <strain evidence="8 9">CBS 121828</strain>
    </source>
</reference>
<proteinExistence type="predicted"/>
<protein>
    <recommendedName>
        <fullName evidence="2">ubiquitinyl hydrolase 1</fullName>
        <ecNumber evidence="2">3.4.19.12</ecNumber>
    </recommendedName>
</protein>
<dbReference type="HOGENOM" id="CLU_014832_0_1_1"/>
<dbReference type="InterPro" id="IPR042467">
    <property type="entry name" value="Peptidase_C65_otubain_sub2"/>
</dbReference>
<evidence type="ECO:0000256" key="5">
    <source>
        <dbReference type="ARBA" id="ARBA00022801"/>
    </source>
</evidence>
<dbReference type="Pfam" id="PF10275">
    <property type="entry name" value="Peptidase_C65"/>
    <property type="match status" value="1"/>
</dbReference>
<evidence type="ECO:0000256" key="1">
    <source>
        <dbReference type="ARBA" id="ARBA00000707"/>
    </source>
</evidence>
<feature type="compositionally biased region" description="Low complexity" evidence="7">
    <location>
        <begin position="450"/>
        <end position="476"/>
    </location>
</feature>
<dbReference type="InterPro" id="IPR019400">
    <property type="entry name" value="Peptidase_C65_otubain"/>
</dbReference>
<dbReference type="InterPro" id="IPR038765">
    <property type="entry name" value="Papain-like_cys_pep_sf"/>
</dbReference>
<name>A0A0D1WUM5_9EURO</name>
<evidence type="ECO:0000313" key="8">
    <source>
        <dbReference type="EMBL" id="KIV78896.1"/>
    </source>
</evidence>
<evidence type="ECO:0000256" key="4">
    <source>
        <dbReference type="ARBA" id="ARBA00022786"/>
    </source>
</evidence>
<feature type="region of interest" description="Disordered" evidence="7">
    <location>
        <begin position="416"/>
        <end position="476"/>
    </location>
</feature>
<keyword evidence="6" id="KW-0788">Thiol protease</keyword>
<keyword evidence="4" id="KW-0833">Ubl conjugation pathway</keyword>
<evidence type="ECO:0000256" key="6">
    <source>
        <dbReference type="ARBA" id="ARBA00022807"/>
    </source>
</evidence>
<dbReference type="PANTHER" id="PTHR12931:SF15">
    <property type="entry name" value="UBIQUITIN THIOESTERASE OTUBAIN-LIKE"/>
    <property type="match status" value="1"/>
</dbReference>
<organism evidence="8 9">
    <name type="scientific">Exophiala sideris</name>
    <dbReference type="NCBI Taxonomy" id="1016849"/>
    <lineage>
        <taxon>Eukaryota</taxon>
        <taxon>Fungi</taxon>
        <taxon>Dikarya</taxon>
        <taxon>Ascomycota</taxon>
        <taxon>Pezizomycotina</taxon>
        <taxon>Eurotiomycetes</taxon>
        <taxon>Chaetothyriomycetidae</taxon>
        <taxon>Chaetothyriales</taxon>
        <taxon>Herpotrichiellaceae</taxon>
        <taxon>Exophiala</taxon>
    </lineage>
</organism>
<dbReference type="GO" id="GO:0005634">
    <property type="term" value="C:nucleus"/>
    <property type="evidence" value="ECO:0007669"/>
    <property type="project" value="TreeGrafter"/>
</dbReference>
<sequence length="540" mass="60800">MLFGSYRSPSHSHYGSYTTYHHWPTQNQSHCYKPPYQQLANQTHFNPFQNYGYLTPPSSIQTTPAMTTPDADEMEQFQRLSDQYQADLPGPLVGNKKPLSELVTEYAQADEAYVVKTTALAVTHSTYRPIKGDGQCGWRGAVFGYFEILLGSGDLGLITQERVRLQSFEQTMRAVGIDYDIIIDMFDYTWELFDAIKSAIEHGTKNEAVLLECMNDQGRSDSIVYHFKMMTSAFMRLHSDRYEAFLEMPVASYCESRIDPANQEIDHIGLQALTDAVIAPAYIGLEVSYLDRSTGDEVTPHPFVLNSQGWPTIRLIYRPGHYDIIYKDDGPIQVLLQTGAPRYVLPFHVDDVFRVDEDAVNMHSFMFPNANIVPSQTLPGSAPSTSMNSYPPMFQNPQPAMFDAQVPAMQNSYFPPMTQMNSQQAPQPHHQSPAPPVRSLSMPHLGHSFSLAPSLPATSPSTLSPSTPILLTPSSPNVHKPHEYQIRYNQNCYQYTARRQQSLPLDRGSFGSSALSPAHFANADFQPQLWNAEEEYGKRD</sequence>
<dbReference type="GO" id="GO:0071108">
    <property type="term" value="P:protein K48-linked deubiquitination"/>
    <property type="evidence" value="ECO:0007669"/>
    <property type="project" value="TreeGrafter"/>
</dbReference>
<accession>A0A0D1WUM5</accession>
<keyword evidence="3" id="KW-0645">Protease</keyword>
<dbReference type="AlphaFoldDB" id="A0A0D1WUM5"/>
<comment type="catalytic activity">
    <reaction evidence="1">
        <text>Thiol-dependent hydrolysis of ester, thioester, amide, peptide and isopeptide bonds formed by the C-terminal Gly of ubiquitin (a 76-residue protein attached to proteins as an intracellular targeting signal).</text>
        <dbReference type="EC" id="3.4.19.12"/>
    </reaction>
</comment>
<dbReference type="PANTHER" id="PTHR12931">
    <property type="entry name" value="UBIQUITIN THIOLESTERASE PROTEIN OTUB"/>
    <property type="match status" value="1"/>
</dbReference>
<dbReference type="EC" id="3.4.19.12" evidence="2"/>
<evidence type="ECO:0000256" key="7">
    <source>
        <dbReference type="SAM" id="MobiDB-lite"/>
    </source>
</evidence>
<evidence type="ECO:0000256" key="2">
    <source>
        <dbReference type="ARBA" id="ARBA00012759"/>
    </source>
</evidence>
<keyword evidence="5" id="KW-0378">Hydrolase</keyword>
<dbReference type="GO" id="GO:0043130">
    <property type="term" value="F:ubiquitin binding"/>
    <property type="evidence" value="ECO:0007669"/>
    <property type="project" value="TreeGrafter"/>
</dbReference>
<dbReference type="InterPro" id="IPR042468">
    <property type="entry name" value="Peptidase_C65_otubain_sub1"/>
</dbReference>
<dbReference type="CDD" id="cd22749">
    <property type="entry name" value="Otubain_C65"/>
    <property type="match status" value="1"/>
</dbReference>
<dbReference type="Gene3D" id="3.30.200.60">
    <property type="entry name" value="Peptidase C65 Otubain, subdomain 1"/>
    <property type="match status" value="1"/>
</dbReference>
<gene>
    <name evidence="8" type="ORF">PV11_06498</name>
</gene>
<evidence type="ECO:0000256" key="3">
    <source>
        <dbReference type="ARBA" id="ARBA00022670"/>
    </source>
</evidence>
<dbReference type="Gene3D" id="1.20.1300.20">
    <property type="entry name" value="Peptidase C65 Otubain, subdomain 2"/>
    <property type="match status" value="1"/>
</dbReference>
<dbReference type="GO" id="GO:0006508">
    <property type="term" value="P:proteolysis"/>
    <property type="evidence" value="ECO:0007669"/>
    <property type="project" value="UniProtKB-KW"/>
</dbReference>
<evidence type="ECO:0000313" key="9">
    <source>
        <dbReference type="Proteomes" id="UP000053599"/>
    </source>
</evidence>
<dbReference type="SUPFAM" id="SSF54001">
    <property type="entry name" value="Cysteine proteinases"/>
    <property type="match status" value="1"/>
</dbReference>
<dbReference type="EMBL" id="KN846953">
    <property type="protein sequence ID" value="KIV78896.1"/>
    <property type="molecule type" value="Genomic_DNA"/>
</dbReference>
<feature type="compositionally biased region" description="Low complexity" evidence="7">
    <location>
        <begin position="422"/>
        <end position="432"/>
    </location>
</feature>
<dbReference type="GO" id="GO:0004843">
    <property type="term" value="F:cysteine-type deubiquitinase activity"/>
    <property type="evidence" value="ECO:0007669"/>
    <property type="project" value="UniProtKB-EC"/>
</dbReference>
<dbReference type="STRING" id="1016849.A0A0D1WUM5"/>
<dbReference type="OrthoDB" id="18915at2759"/>